<evidence type="ECO:0000313" key="5">
    <source>
        <dbReference type="Proteomes" id="UP000692954"/>
    </source>
</evidence>
<name>A0A8S1R872_9CILI</name>
<sequence length="589" mass="68162">MSDSKIIPRNHGRSKTKTSENLQIQYKKPSNANERLVVNKLGMKFDPVCWKKNHEKGRISFVCIESNCNADRRLGCAHCIIEEHDQHISNKVTVEQYCDSFENNFKCYLFQVAKLEEYYNKCKMIDLIDLIDKDINTILDIVKQQLTLLRDFYVKDIQTHAEQNNSLLISFYNTEKYTLSKIKEYAHKNLFEMTPAEMDHSMLLMDPTHLDKLINKLSQFDDQTLSLQNNMKSQWKVIYQQLQESIIDIISQIGQNNLEFIQPTIQDSPQELNSNLLKNQQQQLNTNKQSKLDFQRHSLQNAQNSVKQINQQQQYNSQQAYLYQQLPPQPSQNSQHSQSIKKEVNKHSINTVIQQYSSKQISRDQAQSNNQQLSNNQLQSNSPKASSENQGQKQFQKIPQSQQQMISPLKSGLNTASFGNLGNGNQKSLKNISQTNNNSLDAQSYKELQNNTKGNTNIRQTSPNGVNYYYQSDGKQLENRKNANHVQSLNSSAQKQQQSFDRRLSAQKIQNTQFTCNYNNMKCIHNDLIKASPIFSCCNWAFPCYECHDMISTHKAHITVPSQRFCQNCHETFSVNLMSTVDVKCYKCQ</sequence>
<evidence type="ECO:0000256" key="2">
    <source>
        <dbReference type="SAM" id="MobiDB-lite"/>
    </source>
</evidence>
<protein>
    <recommendedName>
        <fullName evidence="3">CHY-type domain-containing protein</fullName>
    </recommendedName>
</protein>
<reference evidence="4" key="1">
    <citation type="submission" date="2021-01" db="EMBL/GenBank/DDBJ databases">
        <authorList>
            <consortium name="Genoscope - CEA"/>
            <person name="William W."/>
        </authorList>
    </citation>
    <scope>NUCLEOTIDE SEQUENCE</scope>
</reference>
<organism evidence="4 5">
    <name type="scientific">Paramecium sonneborni</name>
    <dbReference type="NCBI Taxonomy" id="65129"/>
    <lineage>
        <taxon>Eukaryota</taxon>
        <taxon>Sar</taxon>
        <taxon>Alveolata</taxon>
        <taxon>Ciliophora</taxon>
        <taxon>Intramacronucleata</taxon>
        <taxon>Oligohymenophorea</taxon>
        <taxon>Peniculida</taxon>
        <taxon>Parameciidae</taxon>
        <taxon>Paramecium</taxon>
    </lineage>
</organism>
<feature type="compositionally biased region" description="Low complexity" evidence="2">
    <location>
        <begin position="367"/>
        <end position="382"/>
    </location>
</feature>
<evidence type="ECO:0000256" key="1">
    <source>
        <dbReference type="PROSITE-ProRule" id="PRU00601"/>
    </source>
</evidence>
<dbReference type="Proteomes" id="UP000692954">
    <property type="component" value="Unassembled WGS sequence"/>
</dbReference>
<dbReference type="GO" id="GO:0008270">
    <property type="term" value="F:zinc ion binding"/>
    <property type="evidence" value="ECO:0007669"/>
    <property type="project" value="UniProtKB-KW"/>
</dbReference>
<accession>A0A8S1R872</accession>
<feature type="region of interest" description="Disordered" evidence="2">
    <location>
        <begin position="451"/>
        <end position="470"/>
    </location>
</feature>
<gene>
    <name evidence="4" type="ORF">PSON_ATCC_30995.1.T1450039</name>
</gene>
<dbReference type="InterPro" id="IPR008913">
    <property type="entry name" value="Znf_CHY"/>
</dbReference>
<feature type="compositionally biased region" description="Low complexity" evidence="2">
    <location>
        <begin position="390"/>
        <end position="408"/>
    </location>
</feature>
<comment type="caution">
    <text evidence="4">The sequence shown here is derived from an EMBL/GenBank/DDBJ whole genome shotgun (WGS) entry which is preliminary data.</text>
</comment>
<evidence type="ECO:0000313" key="4">
    <source>
        <dbReference type="EMBL" id="CAD8123493.1"/>
    </source>
</evidence>
<feature type="region of interest" description="Disordered" evidence="2">
    <location>
        <begin position="1"/>
        <end position="22"/>
    </location>
</feature>
<evidence type="ECO:0000259" key="3">
    <source>
        <dbReference type="PROSITE" id="PS51266"/>
    </source>
</evidence>
<feature type="region of interest" description="Disordered" evidence="2">
    <location>
        <begin position="358"/>
        <end position="433"/>
    </location>
</feature>
<dbReference type="AlphaFoldDB" id="A0A8S1R872"/>
<keyword evidence="1" id="KW-0479">Metal-binding</keyword>
<dbReference type="EMBL" id="CAJJDN010000145">
    <property type="protein sequence ID" value="CAD8123493.1"/>
    <property type="molecule type" value="Genomic_DNA"/>
</dbReference>
<feature type="compositionally biased region" description="Polar residues" evidence="2">
    <location>
        <begin position="412"/>
        <end position="433"/>
    </location>
</feature>
<keyword evidence="5" id="KW-1185">Reference proteome</keyword>
<feature type="domain" description="CHY-type" evidence="3">
    <location>
        <begin position="509"/>
        <end position="589"/>
    </location>
</feature>
<dbReference type="PROSITE" id="PS51266">
    <property type="entry name" value="ZF_CHY"/>
    <property type="match status" value="1"/>
</dbReference>
<proteinExistence type="predicted"/>
<dbReference type="OrthoDB" id="303757at2759"/>
<keyword evidence="1" id="KW-0863">Zinc-finger</keyword>
<keyword evidence="1" id="KW-0862">Zinc</keyword>